<dbReference type="AlphaFoldDB" id="A0A0D0UYV1"/>
<proteinExistence type="predicted"/>
<reference evidence="2 3" key="1">
    <citation type="submission" date="2015-01" db="EMBL/GenBank/DDBJ databases">
        <title>The Genome Sequence of Cryptococcus gattii Ram5.</title>
        <authorList>
            <consortium name="The Broad Institute Genomics Platform"/>
            <person name="Cuomo C."/>
            <person name="Litvintseva A."/>
            <person name="Chen Y."/>
            <person name="Heitman J."/>
            <person name="Sun S."/>
            <person name="Springer D."/>
            <person name="Dromer F."/>
            <person name="Young S."/>
            <person name="Zeng Q."/>
            <person name="Gargeya S."/>
            <person name="Abouelleil A."/>
            <person name="Alvarado L."/>
            <person name="Chapman S.B."/>
            <person name="Gainer-Dewar J."/>
            <person name="Goldberg J."/>
            <person name="Griggs A."/>
            <person name="Gujja S."/>
            <person name="Hansen M."/>
            <person name="Howarth C."/>
            <person name="Imamovic A."/>
            <person name="Larimer J."/>
            <person name="Murphy C."/>
            <person name="Naylor J."/>
            <person name="Pearson M."/>
            <person name="Priest M."/>
            <person name="Roberts A."/>
            <person name="Saif S."/>
            <person name="Shea T."/>
            <person name="Sykes S."/>
            <person name="Wortman J."/>
            <person name="Nusbaum C."/>
            <person name="Birren B."/>
        </authorList>
    </citation>
    <scope>NUCLEOTIDE SEQUENCE [LARGE SCALE GENOMIC DNA]</scope>
    <source>
        <strain evidence="2 3">Ram5</strain>
    </source>
</reference>
<dbReference type="InterPro" id="IPR013108">
    <property type="entry name" value="Amidohydro_3"/>
</dbReference>
<dbReference type="Gene3D" id="3.20.20.140">
    <property type="entry name" value="Metal-dependent hydrolases"/>
    <property type="match status" value="1"/>
</dbReference>
<dbReference type="GO" id="GO:0016787">
    <property type="term" value="F:hydrolase activity"/>
    <property type="evidence" value="ECO:0007669"/>
    <property type="project" value="UniProtKB-KW"/>
</dbReference>
<dbReference type="SUPFAM" id="SSF51556">
    <property type="entry name" value="Metallo-dependent hydrolases"/>
    <property type="match status" value="1"/>
</dbReference>
<evidence type="ECO:0000313" key="2">
    <source>
        <dbReference type="EMBL" id="KIR37880.1"/>
    </source>
</evidence>
<dbReference type="Gene3D" id="3.10.310.70">
    <property type="match status" value="1"/>
</dbReference>
<dbReference type="EMBL" id="KN847913">
    <property type="protein sequence ID" value="KIR37880.1"/>
    <property type="molecule type" value="Genomic_DNA"/>
</dbReference>
<dbReference type="Proteomes" id="UP000053392">
    <property type="component" value="Unassembled WGS sequence"/>
</dbReference>
<sequence length="649" mass="72612">MPPAAGHNIPPRLRQYHQSQIASNGVMPYQRHPPPRIPSTRSLHLSISLLIVAVIIVYAQKQSFMKGVIPSKVYSVTENLPEKYAICGKEGKKVYTVPYEVEAAIEGTAEWEKEAVGAVECVVVEKDKVVDTGSLNSHGHPLVYGHAQQLPLHGCRSIEEVIAKVEDYVNHYPLEEGQWIEGLGWDQNLWKDKVFPTAEEFDKSDILRGLPISLARVDYHAEWVSTAILRLMDNIPDVEGGTVVRDSWGKPTGIFIDNAISLLTAIRPAWTDVDRERFFDIVVRDALSHGLTGAYDAMGLVSDQPFWQRMAEEGKLPIRFYSMLSCEGEDFCGDKVEPYYNFEKHYYMRGVKLFGDGALGSRGAALIDDYSDQPGWKGSMLKKEEVWGPLIKQWYEACLHTIGDRAAKVVLDAISSVASLPDIRKARFRLEHAQIMTLEDLERAAKMGIIASVQPTHATSDMWYAEDRLGAERIRGAYAWRSYLKSPEGKSPHGKGGWYPEQKLSRVEALRGFTVWGAYASFSEDYVGSLTPGKKFDGVIWDDDLLTVPEDEILDVKVKGVIAELAVRTRKVIRINKEKTRWAQAMAPSSTTISPSRFSLSGSRINGDNASAEERTAIQSEFLGERRDSGVRKGAYISLHFTNLKTRCG</sequence>
<keyword evidence="2" id="KW-0378">Hydrolase</keyword>
<organism evidence="2 3">
    <name type="scientific">Cryptococcus deuterogattii Ram5</name>
    <dbReference type="NCBI Taxonomy" id="1296110"/>
    <lineage>
        <taxon>Eukaryota</taxon>
        <taxon>Fungi</taxon>
        <taxon>Dikarya</taxon>
        <taxon>Basidiomycota</taxon>
        <taxon>Agaricomycotina</taxon>
        <taxon>Tremellomycetes</taxon>
        <taxon>Tremellales</taxon>
        <taxon>Cryptococcaceae</taxon>
        <taxon>Cryptococcus</taxon>
        <taxon>Cryptococcus gattii species complex</taxon>
    </lineage>
</organism>
<feature type="domain" description="Amidohydrolase 3" evidence="1">
    <location>
        <begin position="135"/>
        <end position="487"/>
    </location>
</feature>
<name>A0A0D0UYV1_9TREE</name>
<dbReference type="OrthoDB" id="3501663at2759"/>
<protein>
    <submittedName>
        <fullName evidence="2">Amidohydrolase</fullName>
    </submittedName>
</protein>
<keyword evidence="3" id="KW-1185">Reference proteome</keyword>
<dbReference type="HOGENOM" id="CLU_009942_1_1_1"/>
<dbReference type="InterPro" id="IPR033932">
    <property type="entry name" value="YtcJ-like"/>
</dbReference>
<dbReference type="CDD" id="cd01300">
    <property type="entry name" value="YtcJ_like"/>
    <property type="match status" value="1"/>
</dbReference>
<dbReference type="PANTHER" id="PTHR22642:SF2">
    <property type="entry name" value="PROTEIN LONG AFTER FAR-RED 3"/>
    <property type="match status" value="1"/>
</dbReference>
<dbReference type="PANTHER" id="PTHR22642">
    <property type="entry name" value="IMIDAZOLONEPROPIONASE"/>
    <property type="match status" value="1"/>
</dbReference>
<accession>A0A0D0UYV1</accession>
<dbReference type="InterPro" id="IPR032466">
    <property type="entry name" value="Metal_Hydrolase"/>
</dbReference>
<evidence type="ECO:0000313" key="3">
    <source>
        <dbReference type="Proteomes" id="UP000053392"/>
    </source>
</evidence>
<feature type="domain" description="Amidohydrolase 3" evidence="1">
    <location>
        <begin position="500"/>
        <end position="563"/>
    </location>
</feature>
<evidence type="ECO:0000259" key="1">
    <source>
        <dbReference type="Pfam" id="PF07969"/>
    </source>
</evidence>
<gene>
    <name evidence="2" type="ORF">I313_06250</name>
</gene>
<dbReference type="Pfam" id="PF07969">
    <property type="entry name" value="Amidohydro_3"/>
    <property type="match status" value="2"/>
</dbReference>